<reference evidence="3" key="1">
    <citation type="submission" date="2025-08" db="UniProtKB">
        <authorList>
            <consortium name="RefSeq"/>
        </authorList>
    </citation>
    <scope>IDENTIFICATION</scope>
</reference>
<accession>A0A7E5WJX4</accession>
<dbReference type="KEGG" id="tnl:113503335"/>
<dbReference type="OrthoDB" id="7466967at2759"/>
<sequence>MKRIQMCKKVNRNNTLFNHINRIPSHINTVTPEILVGQIWLQEDEPTAVEIIELNSSDEYEPSPDEGPNQNLDHAWSYMNNERLQQIEDNYKINSKARERWRKNHENRFHSTNTATDTDNHLINQLYSDVAGNHVEDNDLINRQINCFTIINKHFVNSDTSSEEEFADVEIITSNDIIMEPNNKEVMTDLDKETRTIWIYSFKNKHLLSEDDYELTNIGGRELCSSTSSSIETDEELTKDKSTNVRRIGSPIPPAYIPRLNLAPTLSTVTEVSEPIMKQASSNGSNKSSKFQKPKNGWFLNESDKLDSGRSVSKREKSTNIVNWMALSPRERRRRPKNEEDRWEDTVLNLESPKLVNVSAEEKQKADESPQDKPFRLQVDVDVHVSVNEKLPDKRSTGTPTSIDITMKSKKEELSPLNKIKCLDTLLECVKDRGDHELKFENNQQVLCNTLIPYVEPQGHLMFNHFDDPSPQPLRTSADWHRETQEEKVTADYNYETGKVHVHLPNGNEHDSDYDHEHRLSHSHRVSHDRTWEKNARPSLKPSEWYAYAPVRSSLSLRLSMGSITPERLPWYKRFIKCICCK</sequence>
<evidence type="ECO:0000313" key="2">
    <source>
        <dbReference type="Proteomes" id="UP000322000"/>
    </source>
</evidence>
<feature type="region of interest" description="Disordered" evidence="1">
    <location>
        <begin position="279"/>
        <end position="317"/>
    </location>
</feature>
<feature type="region of interest" description="Disordered" evidence="1">
    <location>
        <begin position="226"/>
        <end position="250"/>
    </location>
</feature>
<dbReference type="GeneID" id="113503335"/>
<proteinExistence type="predicted"/>
<dbReference type="AlphaFoldDB" id="A0A7E5WJX4"/>
<dbReference type="Proteomes" id="UP000322000">
    <property type="component" value="Chromosome 19"/>
</dbReference>
<dbReference type="RefSeq" id="XP_026741003.1">
    <property type="nucleotide sequence ID" value="XM_026885202.1"/>
</dbReference>
<gene>
    <name evidence="3" type="primary">LOC113503335</name>
</gene>
<feature type="region of interest" description="Disordered" evidence="1">
    <location>
        <begin position="514"/>
        <end position="535"/>
    </location>
</feature>
<feature type="compositionally biased region" description="Basic and acidic residues" evidence="1">
    <location>
        <begin position="302"/>
        <end position="317"/>
    </location>
</feature>
<feature type="compositionally biased region" description="Polar residues" evidence="1">
    <location>
        <begin position="279"/>
        <end position="291"/>
    </location>
</feature>
<evidence type="ECO:0000256" key="1">
    <source>
        <dbReference type="SAM" id="MobiDB-lite"/>
    </source>
</evidence>
<organism evidence="2 3">
    <name type="scientific">Trichoplusia ni</name>
    <name type="common">Cabbage looper</name>
    <dbReference type="NCBI Taxonomy" id="7111"/>
    <lineage>
        <taxon>Eukaryota</taxon>
        <taxon>Metazoa</taxon>
        <taxon>Ecdysozoa</taxon>
        <taxon>Arthropoda</taxon>
        <taxon>Hexapoda</taxon>
        <taxon>Insecta</taxon>
        <taxon>Pterygota</taxon>
        <taxon>Neoptera</taxon>
        <taxon>Endopterygota</taxon>
        <taxon>Lepidoptera</taxon>
        <taxon>Glossata</taxon>
        <taxon>Ditrysia</taxon>
        <taxon>Noctuoidea</taxon>
        <taxon>Noctuidae</taxon>
        <taxon>Plusiinae</taxon>
        <taxon>Trichoplusia</taxon>
    </lineage>
</organism>
<protein>
    <submittedName>
        <fullName evidence="3">Uncharacterized protein LOC113503335</fullName>
    </submittedName>
</protein>
<evidence type="ECO:0000313" key="3">
    <source>
        <dbReference type="RefSeq" id="XP_026741003.1"/>
    </source>
</evidence>
<keyword evidence="2" id="KW-1185">Reference proteome</keyword>
<name>A0A7E5WJX4_TRINI</name>
<dbReference type="InParanoid" id="A0A7E5WJX4"/>